<evidence type="ECO:0000256" key="7">
    <source>
        <dbReference type="ARBA" id="ARBA00023239"/>
    </source>
</evidence>
<dbReference type="Proteomes" id="UP000503483">
    <property type="component" value="Chromosome"/>
</dbReference>
<evidence type="ECO:0000256" key="5">
    <source>
        <dbReference type="ARBA" id="ARBA00023014"/>
    </source>
</evidence>
<evidence type="ECO:0000256" key="10">
    <source>
        <dbReference type="NCBIfam" id="TIGR01196"/>
    </source>
</evidence>
<dbReference type="PROSITE" id="PS00886">
    <property type="entry name" value="ILVD_EDD_1"/>
    <property type="match status" value="1"/>
</dbReference>
<accession>A0A6M8EWW1</accession>
<feature type="binding site" evidence="9">
    <location>
        <position position="154"/>
    </location>
    <ligand>
        <name>[4Fe-4S] cluster</name>
        <dbReference type="ChEBI" id="CHEBI:49883"/>
    </ligand>
</feature>
<dbReference type="GO" id="GO:0051539">
    <property type="term" value="F:4 iron, 4 sulfur cluster binding"/>
    <property type="evidence" value="ECO:0007669"/>
    <property type="project" value="UniProtKB-UniRule"/>
</dbReference>
<dbReference type="InterPro" id="IPR020558">
    <property type="entry name" value="DiOHA_6PGluconate_deHydtase_CS"/>
</dbReference>
<dbReference type="InterPro" id="IPR000581">
    <property type="entry name" value="ILV_EDD_N"/>
</dbReference>
<name>A0A6M8EWW1_9BACT</name>
<organism evidence="13 14">
    <name type="scientific">Arcobacter acticola</name>
    <dbReference type="NCBI Taxonomy" id="1849015"/>
    <lineage>
        <taxon>Bacteria</taxon>
        <taxon>Pseudomonadati</taxon>
        <taxon>Campylobacterota</taxon>
        <taxon>Epsilonproteobacteria</taxon>
        <taxon>Campylobacterales</taxon>
        <taxon>Arcobacteraceae</taxon>
        <taxon>Arcobacter</taxon>
    </lineage>
</organism>
<feature type="domain" description="Dihydroxy-acid/6-phosphogluconate dehydratase C-terminal" evidence="12">
    <location>
        <begin position="405"/>
        <end position="598"/>
    </location>
</feature>
<keyword evidence="2 9" id="KW-0004">4Fe-4S</keyword>
<dbReference type="RefSeq" id="WP_172126609.1">
    <property type="nucleotide sequence ID" value="NZ_CP042652.1"/>
</dbReference>
<evidence type="ECO:0000259" key="11">
    <source>
        <dbReference type="Pfam" id="PF00920"/>
    </source>
</evidence>
<dbReference type="Pfam" id="PF24877">
    <property type="entry name" value="ILV_EDD_C"/>
    <property type="match status" value="1"/>
</dbReference>
<dbReference type="GO" id="GO:0019521">
    <property type="term" value="P:D-gluconate metabolic process"/>
    <property type="evidence" value="ECO:0007669"/>
    <property type="project" value="UniProtKB-KW"/>
</dbReference>
<dbReference type="KEGG" id="paco:AACT_1908"/>
<gene>
    <name evidence="13" type="primary">edd2</name>
    <name evidence="9" type="synonym">edd</name>
    <name evidence="13" type="ORF">AACT_1908</name>
</gene>
<evidence type="ECO:0000256" key="6">
    <source>
        <dbReference type="ARBA" id="ARBA00023064"/>
    </source>
</evidence>
<dbReference type="GO" id="GO:0005829">
    <property type="term" value="C:cytosol"/>
    <property type="evidence" value="ECO:0007669"/>
    <property type="project" value="TreeGrafter"/>
</dbReference>
<dbReference type="PROSITE" id="PS00887">
    <property type="entry name" value="ILVD_EDD_2"/>
    <property type="match status" value="1"/>
</dbReference>
<dbReference type="InterPro" id="IPR042096">
    <property type="entry name" value="Dihydro-acid_dehy_C"/>
</dbReference>
<evidence type="ECO:0000256" key="1">
    <source>
        <dbReference type="ARBA" id="ARBA00006486"/>
    </source>
</evidence>
<dbReference type="AlphaFoldDB" id="A0A6M8EWW1"/>
<dbReference type="Pfam" id="PF00920">
    <property type="entry name" value="ILVD_EDD_N"/>
    <property type="match status" value="1"/>
</dbReference>
<dbReference type="UniPathway" id="UPA00226"/>
<evidence type="ECO:0000256" key="4">
    <source>
        <dbReference type="ARBA" id="ARBA00023004"/>
    </source>
</evidence>
<keyword evidence="6 9" id="KW-0311">Gluconate utilization</keyword>
<dbReference type="EC" id="4.2.1.12" evidence="9 10"/>
<dbReference type="HAMAP" id="MF_02094">
    <property type="entry name" value="Edd"/>
    <property type="match status" value="1"/>
</dbReference>
<dbReference type="NCBIfam" id="TIGR01196">
    <property type="entry name" value="edd"/>
    <property type="match status" value="1"/>
</dbReference>
<evidence type="ECO:0000313" key="14">
    <source>
        <dbReference type="Proteomes" id="UP000503483"/>
    </source>
</evidence>
<dbReference type="InterPro" id="IPR037237">
    <property type="entry name" value="IlvD/EDD_N"/>
</dbReference>
<evidence type="ECO:0000256" key="2">
    <source>
        <dbReference type="ARBA" id="ARBA00022485"/>
    </source>
</evidence>
<dbReference type="EMBL" id="CP042652">
    <property type="protein sequence ID" value="QKE29055.1"/>
    <property type="molecule type" value="Genomic_DNA"/>
</dbReference>
<dbReference type="PANTHER" id="PTHR43661:SF1">
    <property type="entry name" value="PHOSPHOGLUCONATE DEHYDRATASE"/>
    <property type="match status" value="1"/>
</dbReference>
<feature type="domain" description="Dihydroxy-acid/6-phosphogluconate dehydratase N-terminal" evidence="11">
    <location>
        <begin position="66"/>
        <end position="379"/>
    </location>
</feature>
<evidence type="ECO:0000256" key="3">
    <source>
        <dbReference type="ARBA" id="ARBA00022723"/>
    </source>
</evidence>
<feature type="binding site" evidence="9">
    <location>
        <position position="221"/>
    </location>
    <ligand>
        <name>[4Fe-4S] cluster</name>
        <dbReference type="ChEBI" id="CHEBI:49883"/>
    </ligand>
</feature>
<keyword evidence="5 9" id="KW-0411">Iron-sulfur</keyword>
<keyword evidence="4 9" id="KW-0408">Iron</keyword>
<evidence type="ECO:0000256" key="9">
    <source>
        <dbReference type="HAMAP-Rule" id="MF_02094"/>
    </source>
</evidence>
<keyword evidence="3 9" id="KW-0479">Metal-binding</keyword>
<keyword evidence="14" id="KW-1185">Reference proteome</keyword>
<comment type="catalytic activity">
    <reaction evidence="9">
        <text>6-phospho-D-gluconate = 2-dehydro-3-deoxy-6-phospho-D-gluconate + H2O</text>
        <dbReference type="Rhea" id="RHEA:17277"/>
        <dbReference type="ChEBI" id="CHEBI:15377"/>
        <dbReference type="ChEBI" id="CHEBI:57569"/>
        <dbReference type="ChEBI" id="CHEBI:58759"/>
        <dbReference type="EC" id="4.2.1.12"/>
    </reaction>
</comment>
<comment type="pathway">
    <text evidence="9">Carbohydrate metabolism; Entner-Doudoroff pathway.</text>
</comment>
<evidence type="ECO:0000259" key="12">
    <source>
        <dbReference type="Pfam" id="PF24877"/>
    </source>
</evidence>
<dbReference type="SUPFAM" id="SSF52016">
    <property type="entry name" value="LeuD/IlvD-like"/>
    <property type="match status" value="1"/>
</dbReference>
<sequence length="609" mass="65579">MNEIILEVTQNIIERSKTSREIYLNRVKEVSSKKVNRSKMGCSNLAHTIAPMSSVEKEAMSNMLTPNIAIVTSYNDMLSAHEPFSVYPPLIKRTLLQEGATAQVASGVPAMCDGVTQGFEGMELSLFSRDNIAMGAAIGLSHNVYDGAIFLGVCDKIVPGLLIGALSFGHLPAIFMPAGPMPSGISNKEKASVRQEFAQGKVDEKALFKVEAASYHSSGTCTFYGTANSNQMLLEMMGLQMPNSSFVNANTLLRDELTQEASRTLLNLTAFKNNFTPIADIVTEKSFVNAIVGLMATGGSTNHTIHLIAMARAAGIILNWDDFNMISKVTPLLCKLYPNGSADVNHFRDAGGMSVVIHELINAGLVHEDVNTVVGFGLKNYIVEPSLKDNVLTFNKGATVSRDKDIISSVAAPFSKEGGITLLEGNLGRSIIKTSALKEEHLYVKAPAMVFSTQDELKDAFKKGLLDKDFVAVVKYQGPKANGMPELHGLLPSLGVLQDKGYKVAIVTDGRMSGASGKVPSAIHLVEEAAKGGNIALIEDGDIICLDVKNGKLNLEIPSEEKIRRQIKKADLSANHANYGRNLFSIVRANISTAEEGATIFDIIGKERS</sequence>
<dbReference type="InterPro" id="IPR056740">
    <property type="entry name" value="ILV_EDD_C"/>
</dbReference>
<dbReference type="GO" id="GO:0009255">
    <property type="term" value="P:Entner-Doudoroff pathway through 6-phosphogluconate"/>
    <property type="evidence" value="ECO:0007669"/>
    <property type="project" value="UniProtKB-UniRule"/>
</dbReference>
<comment type="cofactor">
    <cofactor evidence="9">
        <name>[4Fe-4S] cluster</name>
        <dbReference type="ChEBI" id="CHEBI:49883"/>
    </cofactor>
    <text evidence="9">Binds 1 [4Fe-4S] cluster.</text>
</comment>
<protein>
    <recommendedName>
        <fullName evidence="9 10">Phosphogluconate dehydratase</fullName>
        <ecNumber evidence="9 10">4.2.1.12</ecNumber>
    </recommendedName>
</protein>
<proteinExistence type="inferred from homology"/>
<dbReference type="Gene3D" id="3.50.30.80">
    <property type="entry name" value="IlvD/EDD C-terminal domain-like"/>
    <property type="match status" value="1"/>
</dbReference>
<dbReference type="GO" id="GO:0046872">
    <property type="term" value="F:metal ion binding"/>
    <property type="evidence" value="ECO:0007669"/>
    <property type="project" value="UniProtKB-KW"/>
</dbReference>
<keyword evidence="7 9" id="KW-0456">Lyase</keyword>
<dbReference type="SUPFAM" id="SSF143975">
    <property type="entry name" value="IlvD/EDD N-terminal domain-like"/>
    <property type="match status" value="1"/>
</dbReference>
<comment type="function">
    <text evidence="9">Catalyzes the dehydration of 6-phospho-D-gluconate to 2-dehydro-3-deoxy-6-phospho-D-gluconate.</text>
</comment>
<evidence type="ECO:0000313" key="13">
    <source>
        <dbReference type="EMBL" id="QKE29055.1"/>
    </source>
</evidence>
<reference evidence="13 14" key="1">
    <citation type="submission" date="2019-08" db="EMBL/GenBank/DDBJ databases">
        <title>Complete genome sequence of Arcobacter acticola.</title>
        <authorList>
            <person name="Miller W."/>
        </authorList>
    </citation>
    <scope>NUCLEOTIDE SEQUENCE [LARGE SCALE GENOMIC DNA]</scope>
    <source>
        <strain evidence="13 14">KCTC 52212</strain>
    </source>
</reference>
<dbReference type="InterPro" id="IPR004786">
    <property type="entry name" value="6-phosphgluc_deHydtase"/>
</dbReference>
<keyword evidence="8 9" id="KW-0119">Carbohydrate metabolism</keyword>
<comment type="similarity">
    <text evidence="1 9">Belongs to the IlvD/Edd family.</text>
</comment>
<dbReference type="GO" id="GO:0004456">
    <property type="term" value="F:phosphogluconate dehydratase activity"/>
    <property type="evidence" value="ECO:0007669"/>
    <property type="project" value="UniProtKB-UniRule"/>
</dbReference>
<evidence type="ECO:0000256" key="8">
    <source>
        <dbReference type="ARBA" id="ARBA00023277"/>
    </source>
</evidence>
<dbReference type="PANTHER" id="PTHR43661">
    <property type="entry name" value="D-XYLONATE DEHYDRATASE"/>
    <property type="match status" value="1"/>
</dbReference>